<dbReference type="EMBL" id="MZ311578">
    <property type="protein sequence ID" value="UBZ25631.1"/>
    <property type="molecule type" value="Genomic_DNA"/>
</dbReference>
<proteinExistence type="inferred from homology"/>
<reference evidence="4" key="1">
    <citation type="journal article" date="2021" name="Viruses">
        <title>Identification and Full Characterisation of Two Novel Crustacean Infecting Members of the Family Nudiviridae Provides Support for Two Subfamilies.</title>
        <authorList>
            <person name="Bateman K.S."/>
            <person name="Kerr R."/>
            <person name="Stentiford G.D."/>
            <person name="Bean T.P."/>
            <person name="Hooper C."/>
            <person name="Van Eynde B."/>
            <person name="Delbare D."/>
            <person name="Bojko J."/>
            <person name="Christiaens O."/>
            <person name="Taning C.N.T."/>
            <person name="Smagghe G."/>
            <person name="van Oers M.M."/>
            <person name="van Aerle R."/>
        </authorList>
    </citation>
    <scope>NUCLEOTIDE SEQUENCE</scope>
    <source>
        <strain evidence="4">AN2</strain>
    </source>
</reference>
<keyword evidence="5" id="KW-1185">Reference proteome</keyword>
<feature type="domain" description="Tyr recombinase" evidence="3">
    <location>
        <begin position="98"/>
        <end position="285"/>
    </location>
</feature>
<dbReference type="CDD" id="cd00397">
    <property type="entry name" value="DNA_BRE_C"/>
    <property type="match status" value="1"/>
</dbReference>
<dbReference type="PROSITE" id="PS51898">
    <property type="entry name" value="TYR_RECOMBINASE"/>
    <property type="match status" value="1"/>
</dbReference>
<dbReference type="GO" id="GO:0003677">
    <property type="term" value="F:DNA binding"/>
    <property type="evidence" value="ECO:0007669"/>
    <property type="project" value="InterPro"/>
</dbReference>
<keyword evidence="2" id="KW-0233">DNA recombination</keyword>
<name>A0AAE8Y0W5_9VIRU</name>
<dbReference type="GO" id="GO:0015074">
    <property type="term" value="P:DNA integration"/>
    <property type="evidence" value="ECO:0007669"/>
    <property type="project" value="InterPro"/>
</dbReference>
<dbReference type="InterPro" id="IPR013762">
    <property type="entry name" value="Integrase-like_cat_sf"/>
</dbReference>
<dbReference type="SUPFAM" id="SSF56349">
    <property type="entry name" value="DNA breaking-rejoining enzymes"/>
    <property type="match status" value="1"/>
</dbReference>
<dbReference type="Gene3D" id="1.10.443.10">
    <property type="entry name" value="Intergrase catalytic core"/>
    <property type="match status" value="1"/>
</dbReference>
<evidence type="ECO:0000256" key="2">
    <source>
        <dbReference type="ARBA" id="ARBA00023172"/>
    </source>
</evidence>
<organism evidence="4 5">
    <name type="scientific">Carcinus maenas nudivirus</name>
    <dbReference type="NCBI Taxonomy" id="2880837"/>
    <lineage>
        <taxon>Viruses</taxon>
        <taxon>Viruses incertae sedis</taxon>
        <taxon>Naldaviricetes</taxon>
        <taxon>Lefavirales</taxon>
        <taxon>Nudiviridae</taxon>
        <taxon>Gammanudivirus</taxon>
        <taxon>Gammanudivirus cameanadis</taxon>
    </lineage>
</organism>
<dbReference type="Proteomes" id="UP000830962">
    <property type="component" value="Segment"/>
</dbReference>
<gene>
    <name evidence="4" type="ORF">CmNV_040</name>
</gene>
<evidence type="ECO:0000313" key="5">
    <source>
        <dbReference type="Proteomes" id="UP000830962"/>
    </source>
</evidence>
<evidence type="ECO:0000256" key="1">
    <source>
        <dbReference type="ARBA" id="ARBA00008857"/>
    </source>
</evidence>
<protein>
    <submittedName>
        <fullName evidence="4">Integrase</fullName>
    </submittedName>
</protein>
<dbReference type="GO" id="GO:0006310">
    <property type="term" value="P:DNA recombination"/>
    <property type="evidence" value="ECO:0007669"/>
    <property type="project" value="UniProtKB-KW"/>
</dbReference>
<dbReference type="InterPro" id="IPR002104">
    <property type="entry name" value="Integrase_catalytic"/>
</dbReference>
<comment type="similarity">
    <text evidence="1">Belongs to the 'phage' integrase family.</text>
</comment>
<evidence type="ECO:0000313" key="4">
    <source>
        <dbReference type="EMBL" id="UBZ25631.1"/>
    </source>
</evidence>
<evidence type="ECO:0000259" key="3">
    <source>
        <dbReference type="PROSITE" id="PS51898"/>
    </source>
</evidence>
<dbReference type="Pfam" id="PF00589">
    <property type="entry name" value="Phage_integrase"/>
    <property type="match status" value="1"/>
</dbReference>
<accession>A0AAE8Y0W5</accession>
<dbReference type="InterPro" id="IPR011010">
    <property type="entry name" value="DNA_brk_join_enz"/>
</dbReference>
<sequence length="304" mass="36023">MDIIISNDNYEQQRQMVKVKPVKMKIPNVVSRILEDYNIRDIAEVDERAKLFLKVLYGRKLKSSSVIKYFNILKPTLFPNTNIKPNPLVFDDNYPKKMQQRGGNMENIKTFINYVKFKVPDNCIYKWPIMISSYSGLRIHEVCNIKMTHLDMLLREVPIIPLKRKNNSDWEVVYYEEFMNIIKDTIKHNYEKYNLFKNKMIDQKLFPYTTQTLHQKVRYYYALANDSIAPSGFGLHSIRYYLATTIQDNTNKIEIAQALLGHTKQRTTELYIKPNHRKRELELESLCNSADFFASIKDIINQKE</sequence>